<keyword evidence="1 3" id="KW-0378">Hydrolase</keyword>
<dbReference type="InterPro" id="IPR005674">
    <property type="entry name" value="CocE/Ser_esterase"/>
</dbReference>
<dbReference type="GO" id="GO:0008239">
    <property type="term" value="F:dipeptidyl-peptidase activity"/>
    <property type="evidence" value="ECO:0007669"/>
    <property type="project" value="InterPro"/>
</dbReference>
<dbReference type="SUPFAM" id="SSF49785">
    <property type="entry name" value="Galactose-binding domain-like"/>
    <property type="match status" value="1"/>
</dbReference>
<dbReference type="Pfam" id="PF08530">
    <property type="entry name" value="PepX_C"/>
    <property type="match status" value="1"/>
</dbReference>
<dbReference type="InterPro" id="IPR050585">
    <property type="entry name" value="Xaa-Pro_dipeptidyl-ppase/CocE"/>
</dbReference>
<dbReference type="PANTHER" id="PTHR43056:SF10">
    <property type="entry name" value="COCE_NOND FAMILY, PUTATIVE (AFU_ORTHOLOGUE AFUA_7G00600)-RELATED"/>
    <property type="match status" value="1"/>
</dbReference>
<proteinExistence type="predicted"/>
<dbReference type="InterPro" id="IPR008979">
    <property type="entry name" value="Galactose-bd-like_sf"/>
</dbReference>
<dbReference type="SMART" id="SM00939">
    <property type="entry name" value="PepX_C"/>
    <property type="match status" value="1"/>
</dbReference>
<dbReference type="Gene3D" id="2.60.120.260">
    <property type="entry name" value="Galactose-binding domain-like"/>
    <property type="match status" value="1"/>
</dbReference>
<dbReference type="SUPFAM" id="SSF53474">
    <property type="entry name" value="alpha/beta-Hydrolases"/>
    <property type="match status" value="1"/>
</dbReference>
<dbReference type="NCBIfam" id="TIGR00976">
    <property type="entry name" value="CocE_NonD"/>
    <property type="match status" value="2"/>
</dbReference>
<name>A0A927IFQ8_9BACT</name>
<dbReference type="InterPro" id="IPR000383">
    <property type="entry name" value="Xaa-Pro-like_dom"/>
</dbReference>
<evidence type="ECO:0000313" key="3">
    <source>
        <dbReference type="EMBL" id="MBD5778049.1"/>
    </source>
</evidence>
<dbReference type="EMBL" id="JACYFG010000002">
    <property type="protein sequence ID" value="MBD5778049.1"/>
    <property type="molecule type" value="Genomic_DNA"/>
</dbReference>
<organism evidence="3 4">
    <name type="scientific">Pelagicoccus enzymogenes</name>
    <dbReference type="NCBI Taxonomy" id="2773457"/>
    <lineage>
        <taxon>Bacteria</taxon>
        <taxon>Pseudomonadati</taxon>
        <taxon>Verrucomicrobiota</taxon>
        <taxon>Opitutia</taxon>
        <taxon>Puniceicoccales</taxon>
        <taxon>Pelagicoccaceae</taxon>
        <taxon>Pelagicoccus</taxon>
    </lineage>
</organism>
<protein>
    <submittedName>
        <fullName evidence="3">CocE/NonD family hydrolase</fullName>
    </submittedName>
</protein>
<dbReference type="InterPro" id="IPR029058">
    <property type="entry name" value="AB_hydrolase_fold"/>
</dbReference>
<dbReference type="Proteomes" id="UP000622317">
    <property type="component" value="Unassembled WGS sequence"/>
</dbReference>
<feature type="domain" description="Xaa-Pro dipeptidyl-peptidase C-terminal" evidence="2">
    <location>
        <begin position="358"/>
        <end position="586"/>
    </location>
</feature>
<sequence length="591" mass="66134">MNYPKAFLSFLAGTLVCCSMQRSLIAEAKISKPGVYQGYSEAIYADDFDLSSRYIEMRDGVKIAIDIYRPKDKETGEVIETRLPVVWMHTPYNRRYNGSKDKLTVEDYAGSAIELVKYGYVVATADFRGLHASFGHNQGYNRGEWVGPARYDAYDITEWLADQPWSNGNIGMWGCSATGGSQMQAATTAPPSLKAMFPMSFEFDVYDFRGAGGIVAPSRWTPKPDDPPPHEVRDKLAAPVDEDVDGSLLEAAKAEHEGTIETVGHIPYRDGYSPNLTDDSAKQWWIKSSPANYLDEINDSGIAMYMAVNWDEGYTKPGPFFAINNFKVPSKFIVGPGVHCDWCPAKEMTGLDILTEELRFFDYWLKGIDNGIMDEDPVYYFTYNAPQGEEWQSAKAWPLPNEKRVDFYLGEGSLSRSQKTEGEGKDETVVIYEYSRGEIPPGSLIYETEPLQEAVQVTGHPTVNLWVSSTATDGDFVATLRDVAPDGTITSYNAQGQLRASMRKLSEPPYDKLGLPYRRFVEADAQPLVPGEPVELWFEILPISMIFQEGHRIQLVVSFVTRGTPEIDPAPDVTLYRDSNHPSYLTLPIVE</sequence>
<accession>A0A927IFQ8</accession>
<dbReference type="RefSeq" id="WP_191615177.1">
    <property type="nucleotide sequence ID" value="NZ_JACYFG010000002.1"/>
</dbReference>
<evidence type="ECO:0000259" key="2">
    <source>
        <dbReference type="SMART" id="SM00939"/>
    </source>
</evidence>
<keyword evidence="4" id="KW-1185">Reference proteome</keyword>
<comment type="caution">
    <text evidence="3">The sequence shown here is derived from an EMBL/GenBank/DDBJ whole genome shotgun (WGS) entry which is preliminary data.</text>
</comment>
<evidence type="ECO:0000256" key="1">
    <source>
        <dbReference type="ARBA" id="ARBA00022801"/>
    </source>
</evidence>
<evidence type="ECO:0000313" key="4">
    <source>
        <dbReference type="Proteomes" id="UP000622317"/>
    </source>
</evidence>
<dbReference type="Gene3D" id="1.10.3020.10">
    <property type="entry name" value="alpha-amino acid ester hydrolase ( Helical cap domain)"/>
    <property type="match status" value="1"/>
</dbReference>
<dbReference type="Pfam" id="PF02129">
    <property type="entry name" value="Peptidase_S15"/>
    <property type="match status" value="1"/>
</dbReference>
<gene>
    <name evidence="3" type="ORF">IEN85_00885</name>
</gene>
<reference evidence="3" key="1">
    <citation type="submission" date="2020-09" db="EMBL/GenBank/DDBJ databases">
        <title>Pelagicoccus enzymogenes sp. nov. with an EPS production, isolated from marine sediment.</title>
        <authorList>
            <person name="Feng X."/>
        </authorList>
    </citation>
    <scope>NUCLEOTIDE SEQUENCE</scope>
    <source>
        <strain evidence="3">NFK12</strain>
    </source>
</reference>
<dbReference type="InterPro" id="IPR013736">
    <property type="entry name" value="Xaa-Pro_dipept_C"/>
</dbReference>
<dbReference type="Gene3D" id="3.40.50.1820">
    <property type="entry name" value="alpha/beta hydrolase"/>
    <property type="match status" value="1"/>
</dbReference>
<dbReference type="PANTHER" id="PTHR43056">
    <property type="entry name" value="PEPTIDASE S9 PROLYL OLIGOPEPTIDASE"/>
    <property type="match status" value="1"/>
</dbReference>
<dbReference type="AlphaFoldDB" id="A0A927IFQ8"/>